<gene>
    <name evidence="4" type="ORF">J7I44_02495</name>
</gene>
<keyword evidence="2" id="KW-0472">Membrane</keyword>
<sequence>MRPFHWFACLLFLVCGTAVAHGGPLGIDHRLHYDNTGIWKRSNQKALLYGSIVTVGAGAIAFGDDNKLGDTFWRSVDALHFPPPSRPSSPTTGTSTRPSTRWPCCPPMTRSRA</sequence>
<feature type="chain" id="PRO_5047057176" evidence="3">
    <location>
        <begin position="21"/>
        <end position="113"/>
    </location>
</feature>
<proteinExistence type="predicted"/>
<reference evidence="4 5" key="1">
    <citation type="submission" date="2021-04" db="EMBL/GenBank/DDBJ databases">
        <authorList>
            <person name="Huq M.A."/>
        </authorList>
    </citation>
    <scope>NUCLEOTIDE SEQUENCE [LARGE SCALE GENOMIC DNA]</scope>
    <source>
        <strain evidence="4 5">MAH-13</strain>
    </source>
</reference>
<evidence type="ECO:0000256" key="3">
    <source>
        <dbReference type="SAM" id="SignalP"/>
    </source>
</evidence>
<accession>A0ABS4DJB6</accession>
<protein>
    <submittedName>
        <fullName evidence="4">Uncharacterized protein</fullName>
    </submittedName>
</protein>
<comment type="caution">
    <text evidence="4">The sequence shown here is derived from an EMBL/GenBank/DDBJ whole genome shotgun (WGS) entry which is preliminary data.</text>
</comment>
<name>A0ABS4DJB6_9GAMM</name>
<evidence type="ECO:0000256" key="2">
    <source>
        <dbReference type="SAM" id="Phobius"/>
    </source>
</evidence>
<dbReference type="RefSeq" id="WP_209615183.1">
    <property type="nucleotide sequence ID" value="NZ_JAGJRS010000005.1"/>
</dbReference>
<feature type="compositionally biased region" description="Low complexity" evidence="1">
    <location>
        <begin position="88"/>
        <end position="101"/>
    </location>
</feature>
<dbReference type="Proteomes" id="UP000823790">
    <property type="component" value="Unassembled WGS sequence"/>
</dbReference>
<feature type="region of interest" description="Disordered" evidence="1">
    <location>
        <begin position="82"/>
        <end position="113"/>
    </location>
</feature>
<keyword evidence="3" id="KW-0732">Signal</keyword>
<feature type="signal peptide" evidence="3">
    <location>
        <begin position="1"/>
        <end position="20"/>
    </location>
</feature>
<keyword evidence="5" id="KW-1185">Reference proteome</keyword>
<evidence type="ECO:0000256" key="1">
    <source>
        <dbReference type="SAM" id="MobiDB-lite"/>
    </source>
</evidence>
<keyword evidence="2" id="KW-1133">Transmembrane helix</keyword>
<evidence type="ECO:0000313" key="4">
    <source>
        <dbReference type="EMBL" id="MBP1473149.1"/>
    </source>
</evidence>
<keyword evidence="2" id="KW-0812">Transmembrane</keyword>
<evidence type="ECO:0000313" key="5">
    <source>
        <dbReference type="Proteomes" id="UP000823790"/>
    </source>
</evidence>
<feature type="transmembrane region" description="Helical" evidence="2">
    <location>
        <begin position="46"/>
        <end position="63"/>
    </location>
</feature>
<dbReference type="EMBL" id="JAGJRS010000005">
    <property type="protein sequence ID" value="MBP1473149.1"/>
    <property type="molecule type" value="Genomic_DNA"/>
</dbReference>
<organism evidence="4 5">
    <name type="scientific">Frateuria flava</name>
    <dbReference type="NCBI Taxonomy" id="2821489"/>
    <lineage>
        <taxon>Bacteria</taxon>
        <taxon>Pseudomonadati</taxon>
        <taxon>Pseudomonadota</taxon>
        <taxon>Gammaproteobacteria</taxon>
        <taxon>Lysobacterales</taxon>
        <taxon>Rhodanobacteraceae</taxon>
        <taxon>Frateuria</taxon>
    </lineage>
</organism>